<accession>A0A1J5QD74</accession>
<dbReference type="InterPro" id="IPR009078">
    <property type="entry name" value="Ferritin-like_SF"/>
</dbReference>
<dbReference type="GO" id="GO:0046872">
    <property type="term" value="F:metal ion binding"/>
    <property type="evidence" value="ECO:0007669"/>
    <property type="project" value="InterPro"/>
</dbReference>
<dbReference type="AlphaFoldDB" id="A0A1J5QD74"/>
<dbReference type="CDD" id="cd01045">
    <property type="entry name" value="Ferritin_like_AB"/>
    <property type="match status" value="1"/>
</dbReference>
<dbReference type="GO" id="GO:0016491">
    <property type="term" value="F:oxidoreductase activity"/>
    <property type="evidence" value="ECO:0007669"/>
    <property type="project" value="InterPro"/>
</dbReference>
<dbReference type="Pfam" id="PF02915">
    <property type="entry name" value="Rubrerythrin"/>
    <property type="match status" value="1"/>
</dbReference>
<protein>
    <recommendedName>
        <fullName evidence="1">Rubrerythrin diiron-binding domain-containing protein</fullName>
    </recommendedName>
</protein>
<comment type="caution">
    <text evidence="2">The sequence shown here is derived from an EMBL/GenBank/DDBJ whole genome shotgun (WGS) entry which is preliminary data.</text>
</comment>
<sequence>MENVEEFLAHTVQLESESALRFGQLADAMITAGNREVGHLFRRLADYSLLHLGDAKERAGFRTLPVMAASDYQWPDIESPEAAAIWAADPSIGIEAALQVALAAETAGLDFYADVLASTEDPEIKVLAKEFVQEESEHVAELKRWIQLHLSGARLPSAG</sequence>
<dbReference type="EMBL" id="MLJW01002691">
    <property type="protein sequence ID" value="OIQ73917.1"/>
    <property type="molecule type" value="Genomic_DNA"/>
</dbReference>
<organism evidence="2">
    <name type="scientific">mine drainage metagenome</name>
    <dbReference type="NCBI Taxonomy" id="410659"/>
    <lineage>
        <taxon>unclassified sequences</taxon>
        <taxon>metagenomes</taxon>
        <taxon>ecological metagenomes</taxon>
    </lineage>
</organism>
<evidence type="ECO:0000259" key="1">
    <source>
        <dbReference type="Pfam" id="PF02915"/>
    </source>
</evidence>
<reference evidence="2" key="1">
    <citation type="submission" date="2016-10" db="EMBL/GenBank/DDBJ databases">
        <title>Sequence of Gallionella enrichment culture.</title>
        <authorList>
            <person name="Poehlein A."/>
            <person name="Muehling M."/>
            <person name="Daniel R."/>
        </authorList>
    </citation>
    <scope>NUCLEOTIDE SEQUENCE</scope>
</reference>
<dbReference type="InterPro" id="IPR012347">
    <property type="entry name" value="Ferritin-like"/>
</dbReference>
<name>A0A1J5QD74_9ZZZZ</name>
<dbReference type="SUPFAM" id="SSF47240">
    <property type="entry name" value="Ferritin-like"/>
    <property type="match status" value="1"/>
</dbReference>
<evidence type="ECO:0000313" key="2">
    <source>
        <dbReference type="EMBL" id="OIQ73917.1"/>
    </source>
</evidence>
<dbReference type="InterPro" id="IPR003251">
    <property type="entry name" value="Rr_diiron-bd_dom"/>
</dbReference>
<feature type="domain" description="Rubrerythrin diiron-binding" evidence="1">
    <location>
        <begin position="6"/>
        <end position="144"/>
    </location>
</feature>
<gene>
    <name evidence="2" type="ORF">GALL_444400</name>
</gene>
<dbReference type="Gene3D" id="1.20.1260.10">
    <property type="match status" value="1"/>
</dbReference>
<proteinExistence type="predicted"/>